<gene>
    <name evidence="1" type="ORF">GcC1_213014</name>
</gene>
<dbReference type="Pfam" id="PF00702">
    <property type="entry name" value="Hydrolase"/>
    <property type="match status" value="1"/>
</dbReference>
<dbReference type="Proteomes" id="UP000285405">
    <property type="component" value="Unassembled WGS sequence"/>
</dbReference>
<dbReference type="OrthoDB" id="10252354at2759"/>
<dbReference type="CDD" id="cd01427">
    <property type="entry name" value="HAD_like"/>
    <property type="match status" value="1"/>
</dbReference>
<organism evidence="1 2">
    <name type="scientific">Golovinomyces cichoracearum</name>
    <dbReference type="NCBI Taxonomy" id="62708"/>
    <lineage>
        <taxon>Eukaryota</taxon>
        <taxon>Fungi</taxon>
        <taxon>Dikarya</taxon>
        <taxon>Ascomycota</taxon>
        <taxon>Pezizomycotina</taxon>
        <taxon>Leotiomycetes</taxon>
        <taxon>Erysiphales</taxon>
        <taxon>Erysiphaceae</taxon>
        <taxon>Golovinomyces</taxon>
    </lineage>
</organism>
<dbReference type="SUPFAM" id="SSF56784">
    <property type="entry name" value="HAD-like"/>
    <property type="match status" value="1"/>
</dbReference>
<dbReference type="EMBL" id="MCBR01021321">
    <property type="protein sequence ID" value="RKF54253.1"/>
    <property type="molecule type" value="Genomic_DNA"/>
</dbReference>
<keyword evidence="1" id="KW-0378">Hydrolase</keyword>
<accession>A0A420HA21</accession>
<proteinExistence type="predicted"/>
<reference evidence="1 2" key="1">
    <citation type="journal article" date="2018" name="BMC Genomics">
        <title>Comparative genome analyses reveal sequence features reflecting distinct modes of host-adaptation between dicot and monocot powdery mildew.</title>
        <authorList>
            <person name="Wu Y."/>
            <person name="Ma X."/>
            <person name="Pan Z."/>
            <person name="Kale S.D."/>
            <person name="Song Y."/>
            <person name="King H."/>
            <person name="Zhang Q."/>
            <person name="Presley C."/>
            <person name="Deng X."/>
            <person name="Wei C.I."/>
            <person name="Xiao S."/>
        </authorList>
    </citation>
    <scope>NUCLEOTIDE SEQUENCE [LARGE SCALE GENOMIC DNA]</scope>
    <source>
        <strain evidence="1">UCSC1</strain>
    </source>
</reference>
<comment type="caution">
    <text evidence="1">The sequence shown here is derived from an EMBL/GenBank/DDBJ whole genome shotgun (WGS) entry which is preliminary data.</text>
</comment>
<dbReference type="Gene3D" id="3.40.50.1000">
    <property type="entry name" value="HAD superfamily/HAD-like"/>
    <property type="match status" value="1"/>
</dbReference>
<dbReference type="InterPro" id="IPR036412">
    <property type="entry name" value="HAD-like_sf"/>
</dbReference>
<dbReference type="InterPro" id="IPR023214">
    <property type="entry name" value="HAD_sf"/>
</dbReference>
<sequence>MFKQMRSALGISKGIDILDHCESLPAGEREKAFQKIREIEAEAMIAQVPQPGLLSLIQYLEKREIPKAICTRNFEVPVTHLLQKFLPNSDFAPIVTRNFKPPKPDPAGILHIAETWGFVTRNKSDHVIADASGMIMVGDSLDDLTAGHRAGAATVLLVNSTNNHLKSHEHCDLAIEKLNELIDILEDGFSSKNEGDIISHETR</sequence>
<dbReference type="AlphaFoldDB" id="A0A420HA21"/>
<protein>
    <submittedName>
        <fullName evidence="1">Putative hydrolase</fullName>
    </submittedName>
</protein>
<dbReference type="PANTHER" id="PTHR43885:SF1">
    <property type="entry name" value="SUPERFAMILY HYDROLASE, PUTATIVE (AFU_ORTHOLOGUE AFUA_4G13290)-RELATED"/>
    <property type="match status" value="1"/>
</dbReference>
<evidence type="ECO:0000313" key="2">
    <source>
        <dbReference type="Proteomes" id="UP000285405"/>
    </source>
</evidence>
<dbReference type="Gene3D" id="1.10.260.80">
    <property type="match status" value="1"/>
</dbReference>
<dbReference type="GO" id="GO:0016787">
    <property type="term" value="F:hydrolase activity"/>
    <property type="evidence" value="ECO:0007669"/>
    <property type="project" value="UniProtKB-KW"/>
</dbReference>
<dbReference type="PANTHER" id="PTHR43885">
    <property type="entry name" value="HALOACID DEHALOGENASE-LIKE HYDROLASE"/>
    <property type="match status" value="1"/>
</dbReference>
<name>A0A420HA21_9PEZI</name>
<evidence type="ECO:0000313" key="1">
    <source>
        <dbReference type="EMBL" id="RKF54253.1"/>
    </source>
</evidence>